<reference evidence="2 3" key="1">
    <citation type="journal article" date="2012" name="J. Bacteriol.">
        <title>Genome Sequence of "Candidatus Nitrosoarchaeum limnia" BG20, a Low-Salinity Ammonia-Oxidizing Archaeon from the San Francisco Bay Estuary.</title>
        <authorList>
            <person name="Mosier A.C."/>
            <person name="Allen E.E."/>
            <person name="Kim M."/>
            <person name="Ferriera S."/>
            <person name="Francis C.A."/>
        </authorList>
    </citation>
    <scope>NUCLEOTIDE SEQUENCE [LARGE SCALE GENOMIC DNA]</scope>
    <source>
        <strain evidence="2 3">BG20</strain>
    </source>
</reference>
<feature type="transmembrane region" description="Helical" evidence="1">
    <location>
        <begin position="157"/>
        <end position="177"/>
    </location>
</feature>
<evidence type="ECO:0000256" key="1">
    <source>
        <dbReference type="SAM" id="Phobius"/>
    </source>
</evidence>
<feature type="transmembrane region" description="Helical" evidence="1">
    <location>
        <begin position="114"/>
        <end position="137"/>
    </location>
</feature>
<gene>
    <name evidence="2" type="ORF">BG20_I2432</name>
</gene>
<proteinExistence type="predicted"/>
<comment type="caution">
    <text evidence="2">The sequence shown here is derived from an EMBL/GenBank/DDBJ whole genome shotgun (WGS) entry which is preliminary data.</text>
</comment>
<dbReference type="AlphaFoldDB" id="S2E5I0"/>
<dbReference type="EMBL" id="AHJG01000264">
    <property type="protein sequence ID" value="EPA04751.1"/>
    <property type="molecule type" value="Genomic_DNA"/>
</dbReference>
<accession>S2E5I0</accession>
<evidence type="ECO:0000313" key="2">
    <source>
        <dbReference type="EMBL" id="EPA04751.1"/>
    </source>
</evidence>
<keyword evidence="1" id="KW-0812">Transmembrane</keyword>
<keyword evidence="1" id="KW-1133">Transmembrane helix</keyword>
<feature type="transmembrane region" description="Helical" evidence="1">
    <location>
        <begin position="65"/>
        <end position="83"/>
    </location>
</feature>
<feature type="non-terminal residue" evidence="2">
    <location>
        <position position="193"/>
    </location>
</feature>
<keyword evidence="1" id="KW-0472">Membrane</keyword>
<evidence type="ECO:0000313" key="3">
    <source>
        <dbReference type="Proteomes" id="UP000014065"/>
    </source>
</evidence>
<dbReference type="Proteomes" id="UP000014065">
    <property type="component" value="Unassembled WGS sequence"/>
</dbReference>
<sequence length="193" mass="21506">MVIQGFRNKKNPLKKKTMDIFEILAEFSYFGVFLVLIGVNASPILMPPTWIILSSFSALDPSLNLILLSIIGATGATVGRFILKFISGYFRKFVGPEQQSNLDIIGDFLNRKKYGYVLASFLFGATPLPSNMLFITYGLIKSKSIGLYVGFWCGRALSYYVMLSISNVVLTPFLQIFEERYIGILVVDAISIG</sequence>
<protein>
    <recommendedName>
        <fullName evidence="4">SNARE-like domain protein</fullName>
    </recommendedName>
</protein>
<name>S2E5I0_9ARCH</name>
<feature type="transmembrane region" description="Helical" evidence="1">
    <location>
        <begin position="20"/>
        <end position="45"/>
    </location>
</feature>
<keyword evidence="3" id="KW-1185">Reference proteome</keyword>
<evidence type="ECO:0008006" key="4">
    <source>
        <dbReference type="Google" id="ProtNLM"/>
    </source>
</evidence>
<organism evidence="2 3">
    <name type="scientific">Candidatus Nitrosarchaeum limnium BG20</name>
    <dbReference type="NCBI Taxonomy" id="859192"/>
    <lineage>
        <taxon>Archaea</taxon>
        <taxon>Nitrososphaerota</taxon>
        <taxon>Nitrososphaeria</taxon>
        <taxon>Nitrosopumilales</taxon>
        <taxon>Nitrosopumilaceae</taxon>
        <taxon>Nitrosarchaeum</taxon>
    </lineage>
</organism>